<evidence type="ECO:0000313" key="2">
    <source>
        <dbReference type="Proteomes" id="UP001165960"/>
    </source>
</evidence>
<name>A0ACC2TAD1_9FUNG</name>
<proteinExistence type="predicted"/>
<accession>A0ACC2TAD1</accession>
<dbReference type="Proteomes" id="UP001165960">
    <property type="component" value="Unassembled WGS sequence"/>
</dbReference>
<sequence length="371" mass="43206">MSQNIEQEKKETSTQPEKKNHKKYRKEKPWDTDDIDHWKIEEFKPEHSSGHFLEESSFATLFPRYRENYLREIWPHVTEVLDKHGISCVLDLKEGSMTVKTTRKTVDPYIILKSRDLIKLLSRSVPLPQAVKILDDDKACDIIKIGNQVRNKEIFVKRRQRLIGPNGNTLKALELLTKCYILVQGNTVATVGSFKGIKKVREIVLDCLRNVHPVYHIKELMIRRELEADEKLKNESWDRFLPKFHKKNFKKPKAPKRKQKEYTPFPPEQMPSKVDLQLESGEYFLKPEERVRREAEKKKQMQNENSALKQEKRKAAFIAPDESSKPVEASSPSQDLASLKERISKKAKLQGTSLSKVKKDSVSDYISKNAK</sequence>
<dbReference type="EMBL" id="QTSX02003138">
    <property type="protein sequence ID" value="KAJ9071649.1"/>
    <property type="molecule type" value="Genomic_DNA"/>
</dbReference>
<organism evidence="1 2">
    <name type="scientific">Entomophthora muscae</name>
    <dbReference type="NCBI Taxonomy" id="34485"/>
    <lineage>
        <taxon>Eukaryota</taxon>
        <taxon>Fungi</taxon>
        <taxon>Fungi incertae sedis</taxon>
        <taxon>Zoopagomycota</taxon>
        <taxon>Entomophthoromycotina</taxon>
        <taxon>Entomophthoromycetes</taxon>
        <taxon>Entomophthorales</taxon>
        <taxon>Entomophthoraceae</taxon>
        <taxon>Entomophthora</taxon>
    </lineage>
</organism>
<gene>
    <name evidence="1" type="primary">KRR1_3</name>
    <name evidence="1" type="ORF">DSO57_1034907</name>
</gene>
<evidence type="ECO:0000313" key="1">
    <source>
        <dbReference type="EMBL" id="KAJ9071649.1"/>
    </source>
</evidence>
<comment type="caution">
    <text evidence="1">The sequence shown here is derived from an EMBL/GenBank/DDBJ whole genome shotgun (WGS) entry which is preliminary data.</text>
</comment>
<reference evidence="1" key="1">
    <citation type="submission" date="2022-04" db="EMBL/GenBank/DDBJ databases">
        <title>Genome of the entomopathogenic fungus Entomophthora muscae.</title>
        <authorList>
            <person name="Elya C."/>
            <person name="Lovett B.R."/>
            <person name="Lee E."/>
            <person name="Macias A.M."/>
            <person name="Hajek A.E."/>
            <person name="De Bivort B.L."/>
            <person name="Kasson M.T."/>
            <person name="De Fine Licht H.H."/>
            <person name="Stajich J.E."/>
        </authorList>
    </citation>
    <scope>NUCLEOTIDE SEQUENCE</scope>
    <source>
        <strain evidence="1">Berkeley</strain>
    </source>
</reference>
<keyword evidence="2" id="KW-1185">Reference proteome</keyword>
<protein>
    <submittedName>
        <fullName evidence="1">Ribosomal RNA assembly protein krr1</fullName>
    </submittedName>
</protein>